<dbReference type="RefSeq" id="WP_028482348.1">
    <property type="nucleotide sequence ID" value="NZ_LVVZ01000001.1"/>
</dbReference>
<gene>
    <name evidence="7" type="ORF">A3843_00010</name>
</gene>
<dbReference type="SUPFAM" id="SSF82544">
    <property type="entry name" value="GckA/TtuD-like"/>
    <property type="match status" value="1"/>
</dbReference>
<dbReference type="Pfam" id="PF13660">
    <property type="entry name" value="DUF4147"/>
    <property type="match status" value="1"/>
</dbReference>
<dbReference type="Gene3D" id="3.40.1480.10">
    <property type="entry name" value="MOFRL domain"/>
    <property type="match status" value="1"/>
</dbReference>
<keyword evidence="7" id="KW-0670">Pyruvate</keyword>
<evidence type="ECO:0000256" key="3">
    <source>
        <dbReference type="ARBA" id="ARBA00022777"/>
    </source>
</evidence>
<dbReference type="GO" id="GO:0008887">
    <property type="term" value="F:glycerate kinase activity"/>
    <property type="evidence" value="ECO:0007669"/>
    <property type="project" value="InterPro"/>
</dbReference>
<dbReference type="PANTHER" id="PTHR12227">
    <property type="entry name" value="GLYCERATE KINASE"/>
    <property type="match status" value="1"/>
</dbReference>
<dbReference type="Pfam" id="PF05161">
    <property type="entry name" value="MOFRL"/>
    <property type="match status" value="1"/>
</dbReference>
<dbReference type="InterPro" id="IPR038614">
    <property type="entry name" value="GK_N_sf"/>
</dbReference>
<evidence type="ECO:0000256" key="2">
    <source>
        <dbReference type="ARBA" id="ARBA00022741"/>
    </source>
</evidence>
<sequence length="434" mass="45741">MKSPRVFLEGLFEAAIASAQPENCVPPYLPENISGRLVVIGAGKASAAMARAVERSWDGPLEGLVVTRYGYSVPCERIEIAEAAHPVPDEAGMRAAMRMMNYVSALGEEDTVLCLMSGGGSALLPLPAPGISLEDKQKINRALLKCGATISEMNCIRRHLSMIKGGNLAAAASPARIINLLISDVPGDDPSNIASGPTIFDSSAPSDAIAIVNHYGIELPASAKLHLERAQTRHSPEYALKSVAKQPETHIIAAPLLGLRAAAERSISQGIPAYILSDSIEGEASDVGTVMAGIARHVANHMHPFKTPCLLLSGGETTVTLNGHGRGGRNVEFLLSLALNLNKQPGIYALAGDTDGIDGIEEIAGAYCDPATLKRAEDMMISPHEALANNDAHGFFESIGDSVITGPTLTNINDFRAILVTDETFPALDDADKD</sequence>
<dbReference type="GO" id="GO:0005524">
    <property type="term" value="F:ATP binding"/>
    <property type="evidence" value="ECO:0007669"/>
    <property type="project" value="UniProtKB-KW"/>
</dbReference>
<keyword evidence="1" id="KW-0808">Transferase</keyword>
<dbReference type="InterPro" id="IPR007835">
    <property type="entry name" value="MOFRL"/>
</dbReference>
<evidence type="ECO:0000313" key="7">
    <source>
        <dbReference type="EMBL" id="OKL45875.1"/>
    </source>
</evidence>
<dbReference type="GO" id="GO:0005737">
    <property type="term" value="C:cytoplasm"/>
    <property type="evidence" value="ECO:0007669"/>
    <property type="project" value="TreeGrafter"/>
</dbReference>
<keyword evidence="3" id="KW-0418">Kinase</keyword>
<keyword evidence="8" id="KW-1185">Reference proteome</keyword>
<proteinExistence type="predicted"/>
<dbReference type="STRING" id="197461.A3843_00010"/>
<dbReference type="Proteomes" id="UP000185783">
    <property type="component" value="Unassembled WGS sequence"/>
</dbReference>
<dbReference type="AlphaFoldDB" id="A0A1U7JMD5"/>
<keyword evidence="2" id="KW-0547">Nucleotide-binding</keyword>
<reference evidence="7 8" key="1">
    <citation type="submission" date="2016-03" db="EMBL/GenBank/DDBJ databases">
        <title>Genome sequence of Nesiotobacter sp. nov., a moderately halophilic alphaproteobacterium isolated from the Yellow Sea, China.</title>
        <authorList>
            <person name="Zhang G."/>
            <person name="Zhang R."/>
        </authorList>
    </citation>
    <scope>NUCLEOTIDE SEQUENCE [LARGE SCALE GENOMIC DNA]</scope>
    <source>
        <strain evidence="7 8">WB1-6</strain>
    </source>
</reference>
<accession>A0A1U7JMD5</accession>
<protein>
    <submittedName>
        <fullName evidence="7">Hydroxypyruvate reductase</fullName>
    </submittedName>
</protein>
<organism evidence="7 8">
    <name type="scientific">Pseudovibrio exalbescens</name>
    <dbReference type="NCBI Taxonomy" id="197461"/>
    <lineage>
        <taxon>Bacteria</taxon>
        <taxon>Pseudomonadati</taxon>
        <taxon>Pseudomonadota</taxon>
        <taxon>Alphaproteobacteria</taxon>
        <taxon>Hyphomicrobiales</taxon>
        <taxon>Stappiaceae</taxon>
        <taxon>Pseudovibrio</taxon>
    </lineage>
</organism>
<evidence type="ECO:0000259" key="6">
    <source>
        <dbReference type="Pfam" id="PF13660"/>
    </source>
</evidence>
<dbReference type="EMBL" id="LVVZ01000001">
    <property type="protein sequence ID" value="OKL45875.1"/>
    <property type="molecule type" value="Genomic_DNA"/>
</dbReference>
<dbReference type="InterPro" id="IPR025286">
    <property type="entry name" value="MOFRL_assoc_dom"/>
</dbReference>
<feature type="domain" description="MOFRL" evidence="5">
    <location>
        <begin position="309"/>
        <end position="414"/>
    </location>
</feature>
<comment type="caution">
    <text evidence="7">The sequence shown here is derived from an EMBL/GenBank/DDBJ whole genome shotgun (WGS) entry which is preliminary data.</text>
</comment>
<dbReference type="PANTHER" id="PTHR12227:SF0">
    <property type="entry name" value="GLYCERATE KINASE"/>
    <property type="match status" value="1"/>
</dbReference>
<evidence type="ECO:0000259" key="5">
    <source>
        <dbReference type="Pfam" id="PF05161"/>
    </source>
</evidence>
<keyword evidence="4" id="KW-0067">ATP-binding</keyword>
<feature type="domain" description="MOFRL-associated" evidence="6">
    <location>
        <begin position="8"/>
        <end position="228"/>
    </location>
</feature>
<dbReference type="Gene3D" id="3.40.50.10180">
    <property type="entry name" value="Glycerate kinase, MOFRL-like N-terminal domain"/>
    <property type="match status" value="1"/>
</dbReference>
<dbReference type="InterPro" id="IPR037035">
    <property type="entry name" value="GK-like_C_sf"/>
</dbReference>
<dbReference type="FunFam" id="3.40.50.10180:FF:000001">
    <property type="entry name" value="Glycerate kinase"/>
    <property type="match status" value="1"/>
</dbReference>
<evidence type="ECO:0000313" key="8">
    <source>
        <dbReference type="Proteomes" id="UP000185783"/>
    </source>
</evidence>
<dbReference type="InterPro" id="IPR039760">
    <property type="entry name" value="MOFRL_protein"/>
</dbReference>
<evidence type="ECO:0000256" key="1">
    <source>
        <dbReference type="ARBA" id="ARBA00022679"/>
    </source>
</evidence>
<name>A0A1U7JMD5_9HYPH</name>
<evidence type="ECO:0000256" key="4">
    <source>
        <dbReference type="ARBA" id="ARBA00022840"/>
    </source>
</evidence>